<sequence>MIPGANVTLKRIKKELDEMTSDPPSNCSAGLTDAGDMFNWQATISGPEKTPFEGGVFRLSIFFPNDYPFKPPQPMLTTSQVKFITKIYHPNINSNGLICLDILKSQWSPALSVAKVLLSICALMCEPNPDDPLMPDVASVYKHDRTQYNATARKWTREYAME</sequence>
<protein>
    <submittedName>
        <fullName evidence="1">Uncharacterized protein</fullName>
    </submittedName>
</protein>
<organism evidence="1 2">
    <name type="scientific">Dermacentor silvarum</name>
    <name type="common">Tick</name>
    <dbReference type="NCBI Taxonomy" id="543639"/>
    <lineage>
        <taxon>Eukaryota</taxon>
        <taxon>Metazoa</taxon>
        <taxon>Ecdysozoa</taxon>
        <taxon>Arthropoda</taxon>
        <taxon>Chelicerata</taxon>
        <taxon>Arachnida</taxon>
        <taxon>Acari</taxon>
        <taxon>Parasitiformes</taxon>
        <taxon>Ixodida</taxon>
        <taxon>Ixodoidea</taxon>
        <taxon>Ixodidae</taxon>
        <taxon>Rhipicephalinae</taxon>
        <taxon>Dermacentor</taxon>
    </lineage>
</organism>
<evidence type="ECO:0000313" key="1">
    <source>
        <dbReference type="EMBL" id="KAH7949828.1"/>
    </source>
</evidence>
<dbReference type="Proteomes" id="UP000821865">
    <property type="component" value="Chromosome 5"/>
</dbReference>
<keyword evidence="2" id="KW-1185">Reference proteome</keyword>
<name>A0ACB8CRY6_DERSI</name>
<accession>A0ACB8CRY6</accession>
<proteinExistence type="predicted"/>
<evidence type="ECO:0000313" key="2">
    <source>
        <dbReference type="Proteomes" id="UP000821865"/>
    </source>
</evidence>
<reference evidence="1" key="1">
    <citation type="submission" date="2020-05" db="EMBL/GenBank/DDBJ databases">
        <title>Large-scale comparative analyses of tick genomes elucidate their genetic diversity and vector capacities.</title>
        <authorList>
            <person name="Jia N."/>
            <person name="Wang J."/>
            <person name="Shi W."/>
            <person name="Du L."/>
            <person name="Sun Y."/>
            <person name="Zhan W."/>
            <person name="Jiang J."/>
            <person name="Wang Q."/>
            <person name="Zhang B."/>
            <person name="Ji P."/>
            <person name="Sakyi L.B."/>
            <person name="Cui X."/>
            <person name="Yuan T."/>
            <person name="Jiang B."/>
            <person name="Yang W."/>
            <person name="Lam T.T.-Y."/>
            <person name="Chang Q."/>
            <person name="Ding S."/>
            <person name="Wang X."/>
            <person name="Zhu J."/>
            <person name="Ruan X."/>
            <person name="Zhao L."/>
            <person name="Wei J."/>
            <person name="Que T."/>
            <person name="Du C."/>
            <person name="Cheng J."/>
            <person name="Dai P."/>
            <person name="Han X."/>
            <person name="Huang E."/>
            <person name="Gao Y."/>
            <person name="Liu J."/>
            <person name="Shao H."/>
            <person name="Ye R."/>
            <person name="Li L."/>
            <person name="Wei W."/>
            <person name="Wang X."/>
            <person name="Wang C."/>
            <person name="Yang T."/>
            <person name="Huo Q."/>
            <person name="Li W."/>
            <person name="Guo W."/>
            <person name="Chen H."/>
            <person name="Zhou L."/>
            <person name="Ni X."/>
            <person name="Tian J."/>
            <person name="Zhou Y."/>
            <person name="Sheng Y."/>
            <person name="Liu T."/>
            <person name="Pan Y."/>
            <person name="Xia L."/>
            <person name="Li J."/>
            <person name="Zhao F."/>
            <person name="Cao W."/>
        </authorList>
    </citation>
    <scope>NUCLEOTIDE SEQUENCE</scope>
    <source>
        <strain evidence="1">Dsil-2018</strain>
    </source>
</reference>
<gene>
    <name evidence="1" type="ORF">HPB49_015653</name>
</gene>
<dbReference type="EMBL" id="CM023474">
    <property type="protein sequence ID" value="KAH7949828.1"/>
    <property type="molecule type" value="Genomic_DNA"/>
</dbReference>
<comment type="caution">
    <text evidence="1">The sequence shown here is derived from an EMBL/GenBank/DDBJ whole genome shotgun (WGS) entry which is preliminary data.</text>
</comment>